<dbReference type="AlphaFoldDB" id="A0AAU9XAB0"/>
<evidence type="ECO:0000256" key="1">
    <source>
        <dbReference type="SAM" id="MobiDB-lite"/>
    </source>
</evidence>
<reference evidence="2 3" key="1">
    <citation type="submission" date="2022-05" db="EMBL/GenBank/DDBJ databases">
        <authorList>
            <consortium name="Genoscope - CEA"/>
            <person name="William W."/>
        </authorList>
    </citation>
    <scope>NUCLEOTIDE SEQUENCE [LARGE SCALE GENOMIC DNA]</scope>
</reference>
<dbReference type="EMBL" id="CALNXJ010000036">
    <property type="protein sequence ID" value="CAH3142131.1"/>
    <property type="molecule type" value="Genomic_DNA"/>
</dbReference>
<accession>A0AAU9XAB0</accession>
<organism evidence="2 3">
    <name type="scientific">Pocillopora meandrina</name>
    <dbReference type="NCBI Taxonomy" id="46732"/>
    <lineage>
        <taxon>Eukaryota</taxon>
        <taxon>Metazoa</taxon>
        <taxon>Cnidaria</taxon>
        <taxon>Anthozoa</taxon>
        <taxon>Hexacorallia</taxon>
        <taxon>Scleractinia</taxon>
        <taxon>Astrocoeniina</taxon>
        <taxon>Pocilloporidae</taxon>
        <taxon>Pocillopora</taxon>
    </lineage>
</organism>
<feature type="compositionally biased region" description="Basic residues" evidence="1">
    <location>
        <begin position="146"/>
        <end position="158"/>
    </location>
</feature>
<evidence type="ECO:0000313" key="3">
    <source>
        <dbReference type="Proteomes" id="UP001159428"/>
    </source>
</evidence>
<comment type="caution">
    <text evidence="2">The sequence shown here is derived from an EMBL/GenBank/DDBJ whole genome shotgun (WGS) entry which is preliminary data.</text>
</comment>
<gene>
    <name evidence="2" type="ORF">PMEA_00019955</name>
</gene>
<proteinExistence type="predicted"/>
<sequence length="222" mass="25448">MYVIISIGTSLPVNQTNHTWPCQRDQNVRRELSEAQHKSLELSDIITDLGKNMSSRWPMNPYKASNTHFFGPPRKTVVKPQQVLDENIRVVKAFISLMRNSTKQLSHLKLGEKLMMREGMNRIKRLAYALVQRRLPRILIEMKQGSRGKRTSGLRRGRQMNNTDIKPQTPLALTKPSSITSIHGSTTVQDFVFRTQIILTDFSTNVLDLVSDLRNIAKQSCY</sequence>
<dbReference type="Proteomes" id="UP001159428">
    <property type="component" value="Unassembled WGS sequence"/>
</dbReference>
<name>A0AAU9XAB0_9CNID</name>
<feature type="region of interest" description="Disordered" evidence="1">
    <location>
        <begin position="146"/>
        <end position="172"/>
    </location>
</feature>
<evidence type="ECO:0000313" key="2">
    <source>
        <dbReference type="EMBL" id="CAH3142131.1"/>
    </source>
</evidence>
<keyword evidence="3" id="KW-1185">Reference proteome</keyword>
<protein>
    <submittedName>
        <fullName evidence="2">Uncharacterized protein</fullName>
    </submittedName>
</protein>